<dbReference type="Pfam" id="PF24596">
    <property type="entry name" value="DUF7620"/>
    <property type="match status" value="1"/>
</dbReference>
<dbReference type="RefSeq" id="WP_242375210.1">
    <property type="nucleotide sequence ID" value="NZ_JAKRKC020000002.1"/>
</dbReference>
<comment type="caution">
    <text evidence="2">The sequence shown here is derived from an EMBL/GenBank/DDBJ whole genome shotgun (WGS) entry which is preliminary data.</text>
</comment>
<protein>
    <submittedName>
        <fullName evidence="2">Uncharacterized protein</fullName>
    </submittedName>
</protein>
<dbReference type="Proteomes" id="UP001317259">
    <property type="component" value="Unassembled WGS sequence"/>
</dbReference>
<evidence type="ECO:0000313" key="2">
    <source>
        <dbReference type="EMBL" id="MCK2219687.1"/>
    </source>
</evidence>
<name>A0ABT0G508_9ACTN</name>
<evidence type="ECO:0000256" key="1">
    <source>
        <dbReference type="SAM" id="MobiDB-lite"/>
    </source>
</evidence>
<evidence type="ECO:0000313" key="3">
    <source>
        <dbReference type="Proteomes" id="UP001317259"/>
    </source>
</evidence>
<dbReference type="InterPro" id="IPR056037">
    <property type="entry name" value="DUF7620"/>
</dbReference>
<reference evidence="2 3" key="1">
    <citation type="submission" date="2022-04" db="EMBL/GenBank/DDBJ databases">
        <title>Genome draft of Actinomadura sp. ATCC 31491.</title>
        <authorList>
            <person name="Shi X."/>
            <person name="Du Y."/>
        </authorList>
    </citation>
    <scope>NUCLEOTIDE SEQUENCE [LARGE SCALE GENOMIC DNA]</scope>
    <source>
        <strain evidence="2 3">ATCC 31491</strain>
    </source>
</reference>
<organism evidence="2 3">
    <name type="scientific">Actinomadura luzonensis</name>
    <dbReference type="NCBI Taxonomy" id="2805427"/>
    <lineage>
        <taxon>Bacteria</taxon>
        <taxon>Bacillati</taxon>
        <taxon>Actinomycetota</taxon>
        <taxon>Actinomycetes</taxon>
        <taxon>Streptosporangiales</taxon>
        <taxon>Thermomonosporaceae</taxon>
        <taxon>Actinomadura</taxon>
    </lineage>
</organism>
<accession>A0ABT0G508</accession>
<keyword evidence="3" id="KW-1185">Reference proteome</keyword>
<proteinExistence type="predicted"/>
<gene>
    <name evidence="2" type="ORF">MF672_038715</name>
</gene>
<sequence length="69" mass="7968">MTDEREDLPDLDEARALVEASQRQSEHDMSRAEERARRRYSLAERLRRLREENGFAALFEEAFGGGGRG</sequence>
<dbReference type="EMBL" id="JAKRKC020000002">
    <property type="protein sequence ID" value="MCK2219687.1"/>
    <property type="molecule type" value="Genomic_DNA"/>
</dbReference>
<feature type="region of interest" description="Disordered" evidence="1">
    <location>
        <begin position="1"/>
        <end position="36"/>
    </location>
</feature>
<feature type="compositionally biased region" description="Basic and acidic residues" evidence="1">
    <location>
        <begin position="24"/>
        <end position="36"/>
    </location>
</feature>
<feature type="compositionally biased region" description="Acidic residues" evidence="1">
    <location>
        <begin position="1"/>
        <end position="11"/>
    </location>
</feature>